<feature type="transmembrane region" description="Helical" evidence="1">
    <location>
        <begin position="250"/>
        <end position="271"/>
    </location>
</feature>
<feature type="transmembrane region" description="Helical" evidence="1">
    <location>
        <begin position="187"/>
        <end position="208"/>
    </location>
</feature>
<keyword evidence="1" id="KW-0472">Membrane</keyword>
<comment type="caution">
    <text evidence="2">The sequence shown here is derived from an EMBL/GenBank/DDBJ whole genome shotgun (WGS) entry which is preliminary data.</text>
</comment>
<protein>
    <submittedName>
        <fullName evidence="2">Membrane protein, putative</fullName>
    </submittedName>
</protein>
<feature type="transmembrane region" description="Helical" evidence="1">
    <location>
        <begin position="28"/>
        <end position="47"/>
    </location>
</feature>
<sequence>MISLLLGILFSVMLFIAFRSFKTLKINTLQAVVINYYVCVITGWFAFGESSQLSLISLSNPWFIYALILGVAFMLVFYLIAITTQIVSVTAGSLATKISLVIPVMASLFIFQTQQKTFNWINYSGIALALVAIVLSTLKKEKKDVQIHSRSTRNFLLTLAVFVCAGLIDTTLNYLNLHYIKPASSAFFLVILFGTAGIAGSIIAGYRIATGKDRLQNRNLVGGLYLGIPNFFSVYFLLDALSAFGNDGAFLFPVFNIGIIVCSSVAAIIIFKERLSRLNQLGIVLAVLAIFFIAYQEVLQYLTTSSN</sequence>
<keyword evidence="1" id="KW-0812">Transmembrane</keyword>
<evidence type="ECO:0000313" key="3">
    <source>
        <dbReference type="Proteomes" id="UP000004095"/>
    </source>
</evidence>
<feature type="transmembrane region" description="Helical" evidence="1">
    <location>
        <begin position="220"/>
        <end position="238"/>
    </location>
</feature>
<accession>A1ZTA0</accession>
<dbReference type="OrthoDB" id="1524053at2"/>
<dbReference type="AlphaFoldDB" id="A1ZTA0"/>
<keyword evidence="1" id="KW-1133">Transmembrane helix</keyword>
<feature type="transmembrane region" description="Helical" evidence="1">
    <location>
        <begin position="278"/>
        <end position="295"/>
    </location>
</feature>
<gene>
    <name evidence="2" type="ORF">M23134_04600</name>
</gene>
<feature type="transmembrane region" description="Helical" evidence="1">
    <location>
        <begin position="62"/>
        <end position="82"/>
    </location>
</feature>
<feature type="transmembrane region" description="Helical" evidence="1">
    <location>
        <begin position="117"/>
        <end position="135"/>
    </location>
</feature>
<feature type="transmembrane region" description="Helical" evidence="1">
    <location>
        <begin position="6"/>
        <end position="21"/>
    </location>
</feature>
<feature type="transmembrane region" description="Helical" evidence="1">
    <location>
        <begin position="94"/>
        <end position="111"/>
    </location>
</feature>
<keyword evidence="3" id="KW-1185">Reference proteome</keyword>
<organism evidence="2 3">
    <name type="scientific">Microscilla marina ATCC 23134</name>
    <dbReference type="NCBI Taxonomy" id="313606"/>
    <lineage>
        <taxon>Bacteria</taxon>
        <taxon>Pseudomonadati</taxon>
        <taxon>Bacteroidota</taxon>
        <taxon>Cytophagia</taxon>
        <taxon>Cytophagales</taxon>
        <taxon>Microscillaceae</taxon>
        <taxon>Microscilla</taxon>
    </lineage>
</organism>
<evidence type="ECO:0000313" key="2">
    <source>
        <dbReference type="EMBL" id="EAY26322.1"/>
    </source>
</evidence>
<dbReference type="RefSeq" id="WP_002701073.1">
    <property type="nucleotide sequence ID" value="NZ_AAWS01000035.1"/>
</dbReference>
<dbReference type="eggNOG" id="COG0697">
    <property type="taxonomic scope" value="Bacteria"/>
</dbReference>
<dbReference type="EMBL" id="AAWS01000035">
    <property type="protein sequence ID" value="EAY26322.1"/>
    <property type="molecule type" value="Genomic_DNA"/>
</dbReference>
<dbReference type="Gene3D" id="1.10.3730.20">
    <property type="match status" value="1"/>
</dbReference>
<feature type="transmembrane region" description="Helical" evidence="1">
    <location>
        <begin position="155"/>
        <end position="175"/>
    </location>
</feature>
<proteinExistence type="predicted"/>
<dbReference type="Proteomes" id="UP000004095">
    <property type="component" value="Unassembled WGS sequence"/>
</dbReference>
<evidence type="ECO:0000256" key="1">
    <source>
        <dbReference type="SAM" id="Phobius"/>
    </source>
</evidence>
<reference evidence="2 3" key="1">
    <citation type="submission" date="2007-01" db="EMBL/GenBank/DDBJ databases">
        <authorList>
            <person name="Haygood M."/>
            <person name="Podell S."/>
            <person name="Anderson C."/>
            <person name="Hopkinson B."/>
            <person name="Roe K."/>
            <person name="Barbeau K."/>
            <person name="Gaasterland T."/>
            <person name="Ferriera S."/>
            <person name="Johnson J."/>
            <person name="Kravitz S."/>
            <person name="Beeson K."/>
            <person name="Sutton G."/>
            <person name="Rogers Y.-H."/>
            <person name="Friedman R."/>
            <person name="Frazier M."/>
            <person name="Venter J.C."/>
        </authorList>
    </citation>
    <scope>NUCLEOTIDE SEQUENCE [LARGE SCALE GENOMIC DNA]</scope>
    <source>
        <strain evidence="2 3">ATCC 23134</strain>
    </source>
</reference>
<name>A1ZTA0_MICM2</name>